<name>A0A6P4Z3D3_BRABE</name>
<dbReference type="InterPro" id="IPR012341">
    <property type="entry name" value="6hp_glycosidase-like_sf"/>
</dbReference>
<evidence type="ECO:0000256" key="3">
    <source>
        <dbReference type="ARBA" id="ARBA00010833"/>
    </source>
</evidence>
<evidence type="ECO:0000256" key="6">
    <source>
        <dbReference type="ARBA" id="ARBA00022824"/>
    </source>
</evidence>
<feature type="signal peptide" evidence="18">
    <location>
        <begin position="1"/>
        <end position="16"/>
    </location>
</feature>
<feature type="region of interest" description="Disordered" evidence="17">
    <location>
        <begin position="1161"/>
        <end position="1198"/>
    </location>
</feature>
<evidence type="ECO:0000256" key="15">
    <source>
        <dbReference type="ARBA" id="ARBA00073940"/>
    </source>
</evidence>
<dbReference type="FunFam" id="3.20.20.80:FF:000493">
    <property type="entry name" value="Uncharacterized protein"/>
    <property type="match status" value="1"/>
</dbReference>
<dbReference type="InterPro" id="IPR033132">
    <property type="entry name" value="GH_1_N_CS"/>
</dbReference>
<dbReference type="InterPro" id="IPR008928">
    <property type="entry name" value="6-hairpin_glycosidase_sf"/>
</dbReference>
<keyword evidence="7" id="KW-0735">Signal-anchor</keyword>
<dbReference type="GO" id="GO:0009311">
    <property type="term" value="P:oligosaccharide metabolic process"/>
    <property type="evidence" value="ECO:0007669"/>
    <property type="project" value="UniProtKB-UniRule"/>
</dbReference>
<reference evidence="22" key="1">
    <citation type="submission" date="2025-08" db="UniProtKB">
        <authorList>
            <consortium name="RefSeq"/>
        </authorList>
    </citation>
    <scope>IDENTIFICATION</scope>
    <source>
        <tissue evidence="22">Gonad</tissue>
    </source>
</reference>
<dbReference type="InterPro" id="IPR004888">
    <property type="entry name" value="Glycoside_hydrolase_63"/>
</dbReference>
<dbReference type="FunFam" id="1.50.10.10:FF:000009">
    <property type="entry name" value="mannosyl-oligosaccharide glucosidase"/>
    <property type="match status" value="1"/>
</dbReference>
<feature type="compositionally biased region" description="Acidic residues" evidence="17">
    <location>
        <begin position="605"/>
        <end position="616"/>
    </location>
</feature>
<evidence type="ECO:0000256" key="13">
    <source>
        <dbReference type="ARBA" id="ARBA00052596"/>
    </source>
</evidence>
<evidence type="ECO:0000256" key="9">
    <source>
        <dbReference type="ARBA" id="ARBA00023136"/>
    </source>
</evidence>
<dbReference type="PRINTS" id="PR00131">
    <property type="entry name" value="GLHYDRLASE1"/>
</dbReference>
<dbReference type="SUPFAM" id="SSF48208">
    <property type="entry name" value="Six-hairpin glycosidases"/>
    <property type="match status" value="1"/>
</dbReference>
<evidence type="ECO:0000256" key="1">
    <source>
        <dbReference type="ARBA" id="ARBA00004648"/>
    </source>
</evidence>
<dbReference type="SUPFAM" id="SSF51445">
    <property type="entry name" value="(Trans)glycosidases"/>
    <property type="match status" value="1"/>
</dbReference>
<protein>
    <recommendedName>
        <fullName evidence="15 16">Mannosyl-oligosaccharide glucosidase</fullName>
        <ecNumber evidence="12 16">3.2.1.106</ecNumber>
    </recommendedName>
</protein>
<keyword evidence="4" id="KW-0812">Transmembrane</keyword>
<keyword evidence="21" id="KW-1185">Reference proteome</keyword>
<dbReference type="Pfam" id="PF16923">
    <property type="entry name" value="Glyco_hydro_63N"/>
    <property type="match status" value="1"/>
</dbReference>
<dbReference type="PANTHER" id="PTHR10412:SF11">
    <property type="entry name" value="MANNOSYL-OLIGOSACCHARIDE GLUCOSIDASE"/>
    <property type="match status" value="1"/>
</dbReference>
<dbReference type="Gene3D" id="2.70.98.110">
    <property type="entry name" value="Glycosyl hydrolase family 63, N-terminal domain"/>
    <property type="match status" value="1"/>
</dbReference>
<dbReference type="InterPro" id="IPR031335">
    <property type="entry name" value="Glyco_hydro_63_C"/>
</dbReference>
<comment type="subcellular location">
    <subcellularLocation>
        <location evidence="1 16">Endoplasmic reticulum membrane</location>
        <topology evidence="1 16">Single-pass type II membrane protein</topology>
    </subcellularLocation>
</comment>
<dbReference type="GO" id="GO:0005789">
    <property type="term" value="C:endoplasmic reticulum membrane"/>
    <property type="evidence" value="ECO:0007669"/>
    <property type="project" value="UniProtKB-SubCell"/>
</dbReference>
<evidence type="ECO:0000256" key="14">
    <source>
        <dbReference type="ARBA" id="ARBA00054325"/>
    </source>
</evidence>
<dbReference type="InterPro" id="IPR017853">
    <property type="entry name" value="GH"/>
</dbReference>
<dbReference type="OrthoDB" id="410058at2759"/>
<evidence type="ECO:0000256" key="10">
    <source>
        <dbReference type="ARBA" id="ARBA00023180"/>
    </source>
</evidence>
<feature type="compositionally biased region" description="Basic and acidic residues" evidence="17">
    <location>
        <begin position="1189"/>
        <end position="1198"/>
    </location>
</feature>
<keyword evidence="11 16" id="KW-0326">Glycosidase</keyword>
<evidence type="ECO:0000256" key="5">
    <source>
        <dbReference type="ARBA" id="ARBA00022801"/>
    </source>
</evidence>
<dbReference type="Pfam" id="PF03200">
    <property type="entry name" value="Glyco_hydro_63"/>
    <property type="match status" value="1"/>
</dbReference>
<dbReference type="GO" id="GO:0006487">
    <property type="term" value="P:protein N-linked glycosylation"/>
    <property type="evidence" value="ECO:0007669"/>
    <property type="project" value="UniProtKB-UniRule"/>
</dbReference>
<keyword evidence="9" id="KW-0472">Membrane</keyword>
<evidence type="ECO:0000256" key="18">
    <source>
        <dbReference type="SAM" id="SignalP"/>
    </source>
</evidence>
<feature type="region of interest" description="Disordered" evidence="17">
    <location>
        <begin position="534"/>
        <end position="644"/>
    </location>
</feature>
<feature type="domain" description="Glycosyl hydrolase family 63 C-terminal" evidence="19">
    <location>
        <begin position="960"/>
        <end position="1455"/>
    </location>
</feature>
<evidence type="ECO:0000259" key="20">
    <source>
        <dbReference type="Pfam" id="PF16923"/>
    </source>
</evidence>
<comment type="pathway">
    <text evidence="2">Glycan metabolism; N-glycan degradation.</text>
</comment>
<comment type="function">
    <text evidence="16">Cleaves the distal alpha 1,2-linked glucose residue from the Glc(3)Man(9)GlcNAc(2) oligosaccharide precursor.</text>
</comment>
<feature type="chain" id="PRO_5027664249" description="Mannosyl-oligosaccharide glucosidase" evidence="18">
    <location>
        <begin position="17"/>
        <end position="1457"/>
    </location>
</feature>
<evidence type="ECO:0000256" key="17">
    <source>
        <dbReference type="SAM" id="MobiDB-lite"/>
    </source>
</evidence>
<comment type="catalytic activity">
    <reaction evidence="13">
        <text>N(4)-(alpha-D-Glc-(1-&gt;2)-alpha-D-Glc-(1-&gt;3)-alpha-D-Glc-(1-&gt;3)-alpha-D-Man-(1-&gt;2)-alpha-D-Man-(1-&gt;2)-alpha-D-Man-(1-&gt;3)-[alpha-D-Man-(1-&gt;2)-alpha-D-Man-(1-&gt;3)-[alpha-D-Man-(1-&gt;2)-alpha-D-Man-(1-&gt;6)]-alpha-D-Man-(1-&gt;6)]-beta-D-Man-(1-&gt;4)-beta-D-GlcNAc-(1-&gt;4)-beta-D-GlcNAc)-L-asparaginyl-[protein] + H2O = N(4)-(alpha-D-Glc-(1-&gt;3)-alpha-D-Glc-(1-&gt;3)-alpha-D-Man-(1-&gt;2)-alpha-D-Man-(1-&gt;2)-alpha-D-Man-(1-&gt;3)-[alpha-D-Man-(1-&gt;2)-alpha-D-Man-(1-&gt;3)-[alpha-D-Man-(1-&gt;2)-alpha-D-Man-(1-&gt;6)]-alpha-D-Man-(1-&gt;6)]-beta-D-Man-(1-&gt;4)-beta-D-GlcNAc-(1-&gt;4)-beta-D-GlcNAc)-L-asparaginyl-[protein] + beta-D-glucose</text>
        <dbReference type="Rhea" id="RHEA:55988"/>
        <dbReference type="Rhea" id="RHEA-COMP:12806"/>
        <dbReference type="Rhea" id="RHEA-COMP:14355"/>
        <dbReference type="ChEBI" id="CHEBI:15377"/>
        <dbReference type="ChEBI" id="CHEBI:15903"/>
        <dbReference type="ChEBI" id="CHEBI:59082"/>
        <dbReference type="ChEBI" id="CHEBI:132537"/>
        <dbReference type="EC" id="3.2.1.106"/>
    </reaction>
    <physiologicalReaction direction="left-to-right" evidence="13">
        <dbReference type="Rhea" id="RHEA:55989"/>
    </physiologicalReaction>
</comment>
<dbReference type="FunFam" id="3.20.20.80:FF:000497">
    <property type="entry name" value="Uncharacterized protein"/>
    <property type="match status" value="1"/>
</dbReference>
<dbReference type="PANTHER" id="PTHR10412">
    <property type="entry name" value="MANNOSYL-OLIGOSACCHARIDE GLUCOSIDASE"/>
    <property type="match status" value="1"/>
</dbReference>
<dbReference type="PROSITE" id="PS00653">
    <property type="entry name" value="GLYCOSYL_HYDROL_F1_2"/>
    <property type="match status" value="1"/>
</dbReference>
<evidence type="ECO:0000256" key="16">
    <source>
        <dbReference type="RuleBase" id="RU368089"/>
    </source>
</evidence>
<dbReference type="GeneID" id="109470925"/>
<sequence>MLFFWVLSVVLSTVSGGVYDYGAYDPSRDDFRPGTFPDGFIWSTATASYQIEGGWDADGKGESIWDRFSHTPGKVDRGDTGDVACDSYNKYREDVQLMKAMGLKYYRFSLSWTRILPDGTVEGGINQDGVDYYNRLIDELIANGITPMVTLYHWDLPQALQDRYGGWVSEDIVEHYHTYAAYAFQTFGDRVKFWITFNEPMIFCSMGYESGTHAPGIQDPASSLRCGRTLLKAHAMAWHTYNTTFRRLQGGKVGITLSLWWAEPRDPDLSADVEATDRATQIINGWFAQPIFGDGDYPSAIEETIQNLKLTTDVPELSHEDKSLIRGTSDFLGVNHYTTQIVADKPTDLQSQDALGWRSVETTTAPEWPRGESDWLYAVPWGLRRLLKHIKEHYGDPEVYITENGWSDGDVTPPVMEDTGRICYYITYIDEVLKAIEVDGVNVRAYTAWSLMDNFEWARGYTERFGLHYVNFTDPNRPRTPKQSAKFYSDVIANNGFPEGADVTRMVQDMWGKCRGGITVKEELNMSLTADQTSMGSEIAPNEGGEPAELPGNSDGSQSETDESEFGEIVVADEPSETEQDGDPHEVKQLSAGEDPEHAGKWEPDDTECVLNEDEEGMVRHRKPPAAKSNGAAGDESERGSEDGYVQQGRLTARGRQTSLGQSLKVCATIFLALIGGFGYVKYQEMLRSRVNTPLHAAKVVEEGATGATASPDRFWGTYRPNVYFGMKTRSPRSLVTGMMWMVQYSRAVPRIVRPEVRHTCEQGDGLPRYGWLQHDGVNFGLQEIIDKNFSMVTEFVKRPGGDHGGDWTWRITASPRKSKSISIPTVSFLFYAATDGQGTIQPVVENNRLVAITGQTEELGKFRMSFPKVSRKNVTYHHLVSYSPRLDLLKSSVEHGMRRLLFNKTRILYGLAGDLIKRSTIPDIKANVLVHQVTLEVPCVLEVVFESESFTSRNTRLVGMELTRELERYKVAFDEKFENTFGLNRRGYTEKNLRFAKAAVSNMVGGIGYFRGKSLVQSPYNDEPVEYWEAPLYTAVPSRSFFPRGFLWDEGFHQLLISKWDTAISKEILSHWLDLMNIEGWIPREQILGSEARSKVPAEFVVQKNQNANPPTLFLPIQSLMKDLAANRSEEDILLLKRMFPRLKTWYNWFNTSQLGNEPSSYRWRGRDPSANKNQQLNPLTLTSGLDDYPRASHPSDDERHVDLRCWMALASGVMADIAKVIGEPGEEYEATHKLLTDNAVLEKLHWSPSKQLFSDYGKHTKAVVLEREKVPLPPPPKPGQRRQPVPKGKMYRVIKGEQPTDKFVNSFGYVSLFPFLLQIVDAKSPKLGKILTDLKNPQLLWTKYGLRSLAKTDPLYMKYNTEHDPPYWRGQIWINMNFLAVRALHHYSSVKGPYKSQAAEIYKELRRNLIHNLYVEYERSGFIWENYSDVNGHGKGCHPFTGWSSLIVLIMAEKY</sequence>
<dbReference type="FunFam" id="2.70.98.110:FF:000001">
    <property type="entry name" value="Mannosyl-oligosaccharide glucosidase"/>
    <property type="match status" value="1"/>
</dbReference>
<dbReference type="RefSeq" id="XP_019625582.1">
    <property type="nucleotide sequence ID" value="XM_019770023.1"/>
</dbReference>
<evidence type="ECO:0000256" key="8">
    <source>
        <dbReference type="ARBA" id="ARBA00022989"/>
    </source>
</evidence>
<evidence type="ECO:0000256" key="12">
    <source>
        <dbReference type="ARBA" id="ARBA00038888"/>
    </source>
</evidence>
<evidence type="ECO:0000313" key="21">
    <source>
        <dbReference type="Proteomes" id="UP000515135"/>
    </source>
</evidence>
<dbReference type="Proteomes" id="UP000515135">
    <property type="component" value="Unplaced"/>
</dbReference>
<feature type="compositionally biased region" description="Basic and acidic residues" evidence="17">
    <location>
        <begin position="595"/>
        <end position="604"/>
    </location>
</feature>
<keyword evidence="18" id="KW-0732">Signal</keyword>
<proteinExistence type="inferred from homology"/>
<dbReference type="GO" id="GO:0004573">
    <property type="term" value="F:Glc3Man9GlcNAc2 oligosaccharide glucosidase activity"/>
    <property type="evidence" value="ECO:0007669"/>
    <property type="project" value="UniProtKB-UniRule"/>
</dbReference>
<evidence type="ECO:0000256" key="4">
    <source>
        <dbReference type="ARBA" id="ARBA00022692"/>
    </source>
</evidence>
<organism evidence="21 22">
    <name type="scientific">Branchiostoma belcheri</name>
    <name type="common">Amphioxus</name>
    <dbReference type="NCBI Taxonomy" id="7741"/>
    <lineage>
        <taxon>Eukaryota</taxon>
        <taxon>Metazoa</taxon>
        <taxon>Chordata</taxon>
        <taxon>Cephalochordata</taxon>
        <taxon>Leptocardii</taxon>
        <taxon>Amphioxiformes</taxon>
        <taxon>Branchiostomatidae</taxon>
        <taxon>Branchiostoma</taxon>
    </lineage>
</organism>
<keyword evidence="5 16" id="KW-0378">Hydrolase</keyword>
<evidence type="ECO:0000313" key="22">
    <source>
        <dbReference type="RefSeq" id="XP_019625582.1"/>
    </source>
</evidence>
<dbReference type="InterPro" id="IPR038518">
    <property type="entry name" value="Glyco_hydro_63N_sf"/>
</dbReference>
<dbReference type="Pfam" id="PF00232">
    <property type="entry name" value="Glyco_hydro_1"/>
    <property type="match status" value="1"/>
</dbReference>
<feature type="compositionally biased region" description="Polar residues" evidence="17">
    <location>
        <begin position="1172"/>
        <end position="1185"/>
    </location>
</feature>
<comment type="similarity">
    <text evidence="3 16">Belongs to the glycosyl hydrolase 63 family.</text>
</comment>
<keyword evidence="6 16" id="KW-0256">Endoplasmic reticulum</keyword>
<dbReference type="InterPro" id="IPR001360">
    <property type="entry name" value="Glyco_hydro_1"/>
</dbReference>
<gene>
    <name evidence="22" type="primary">LOC109470925</name>
</gene>
<comment type="function">
    <text evidence="14">In the context of N-glycan degradation, cleaves the distal alpha 1,2-linked glucose residue from the Glc(3)Man(9)GlcNAc(2) oligosaccharide precursor in a highly specific manner.</text>
</comment>
<dbReference type="Gene3D" id="3.20.20.80">
    <property type="entry name" value="Glycosidases"/>
    <property type="match status" value="1"/>
</dbReference>
<keyword evidence="10" id="KW-0325">Glycoprotein</keyword>
<keyword evidence="8" id="KW-1133">Transmembrane helix</keyword>
<dbReference type="InterPro" id="IPR031631">
    <property type="entry name" value="Glyco_hydro_63N"/>
</dbReference>
<evidence type="ECO:0000256" key="11">
    <source>
        <dbReference type="ARBA" id="ARBA00023295"/>
    </source>
</evidence>
<accession>A0A6P4Z3D3</accession>
<evidence type="ECO:0000256" key="2">
    <source>
        <dbReference type="ARBA" id="ARBA00004740"/>
    </source>
</evidence>
<evidence type="ECO:0000256" key="7">
    <source>
        <dbReference type="ARBA" id="ARBA00022968"/>
    </source>
</evidence>
<evidence type="ECO:0000259" key="19">
    <source>
        <dbReference type="Pfam" id="PF03200"/>
    </source>
</evidence>
<feature type="domain" description="Glycosyl hydrolase family 63 N-terminal" evidence="20">
    <location>
        <begin position="715"/>
        <end position="874"/>
    </location>
</feature>
<dbReference type="EC" id="3.2.1.106" evidence="12 16"/>
<dbReference type="Gene3D" id="1.50.10.10">
    <property type="match status" value="1"/>
</dbReference>
<dbReference type="KEGG" id="bbel:109470925"/>